<proteinExistence type="predicted"/>
<accession>A0A1V5SZK6</accession>
<evidence type="ECO:0000259" key="4">
    <source>
        <dbReference type="PROSITE" id="PS50932"/>
    </source>
</evidence>
<dbReference type="AlphaFoldDB" id="A0A1V5SZK6"/>
<dbReference type="PANTHER" id="PTHR30146:SF109">
    <property type="entry name" value="HTH-TYPE TRANSCRIPTIONAL REGULATOR GALS"/>
    <property type="match status" value="1"/>
</dbReference>
<dbReference type="CDD" id="cd06267">
    <property type="entry name" value="PBP1_LacI_sugar_binding-like"/>
    <property type="match status" value="1"/>
</dbReference>
<evidence type="ECO:0000313" key="5">
    <source>
        <dbReference type="EMBL" id="OQA59412.1"/>
    </source>
</evidence>
<gene>
    <name evidence="5" type="primary">ccpA_2</name>
    <name evidence="5" type="ORF">BWY41_00858</name>
</gene>
<dbReference type="EMBL" id="MWBQ01000052">
    <property type="protein sequence ID" value="OQA59412.1"/>
    <property type="molecule type" value="Genomic_DNA"/>
</dbReference>
<dbReference type="SMART" id="SM00354">
    <property type="entry name" value="HTH_LACI"/>
    <property type="match status" value="1"/>
</dbReference>
<dbReference type="Proteomes" id="UP000485569">
    <property type="component" value="Unassembled WGS sequence"/>
</dbReference>
<evidence type="ECO:0000256" key="2">
    <source>
        <dbReference type="ARBA" id="ARBA00023125"/>
    </source>
</evidence>
<dbReference type="Pfam" id="PF00532">
    <property type="entry name" value="Peripla_BP_1"/>
    <property type="match status" value="1"/>
</dbReference>
<protein>
    <submittedName>
        <fullName evidence="5">Catabolite control protein A</fullName>
    </submittedName>
</protein>
<dbReference type="Gene3D" id="1.10.260.40">
    <property type="entry name" value="lambda repressor-like DNA-binding domains"/>
    <property type="match status" value="1"/>
</dbReference>
<organism evidence="5">
    <name type="scientific">Candidatus Atribacter allofermentans</name>
    <dbReference type="NCBI Taxonomy" id="1852833"/>
    <lineage>
        <taxon>Bacteria</taxon>
        <taxon>Pseudomonadati</taxon>
        <taxon>Atribacterota</taxon>
        <taxon>Atribacteria</taxon>
        <taxon>Atribacterales</taxon>
        <taxon>Atribacteraceae</taxon>
        <taxon>Atribacter</taxon>
    </lineage>
</organism>
<dbReference type="PROSITE" id="PS00356">
    <property type="entry name" value="HTH_LACI_1"/>
    <property type="match status" value="1"/>
</dbReference>
<comment type="caution">
    <text evidence="5">The sequence shown here is derived from an EMBL/GenBank/DDBJ whole genome shotgun (WGS) entry which is preliminary data.</text>
</comment>
<dbReference type="PROSITE" id="PS50932">
    <property type="entry name" value="HTH_LACI_2"/>
    <property type="match status" value="1"/>
</dbReference>
<dbReference type="PRINTS" id="PR00036">
    <property type="entry name" value="HTHLACI"/>
</dbReference>
<dbReference type="Pfam" id="PF00356">
    <property type="entry name" value="LacI"/>
    <property type="match status" value="1"/>
</dbReference>
<dbReference type="GO" id="GO:0003700">
    <property type="term" value="F:DNA-binding transcription factor activity"/>
    <property type="evidence" value="ECO:0007669"/>
    <property type="project" value="TreeGrafter"/>
</dbReference>
<reference evidence="5" key="1">
    <citation type="submission" date="2017-02" db="EMBL/GenBank/DDBJ databases">
        <title>Delving into the versatile metabolic prowess of the omnipresent phylum Bacteroidetes.</title>
        <authorList>
            <person name="Nobu M.K."/>
            <person name="Mei R."/>
            <person name="Narihiro T."/>
            <person name="Kuroda K."/>
            <person name="Liu W.-T."/>
        </authorList>
    </citation>
    <scope>NUCLEOTIDE SEQUENCE</scope>
    <source>
        <strain evidence="5">ADurb.Bin276</strain>
    </source>
</reference>
<dbReference type="InterPro" id="IPR000843">
    <property type="entry name" value="HTH_LacI"/>
</dbReference>
<dbReference type="GO" id="GO:0000976">
    <property type="term" value="F:transcription cis-regulatory region binding"/>
    <property type="evidence" value="ECO:0007669"/>
    <property type="project" value="TreeGrafter"/>
</dbReference>
<feature type="domain" description="HTH lacI-type" evidence="4">
    <location>
        <begin position="2"/>
        <end position="56"/>
    </location>
</feature>
<dbReference type="SUPFAM" id="SSF53822">
    <property type="entry name" value="Periplasmic binding protein-like I"/>
    <property type="match status" value="1"/>
</dbReference>
<dbReference type="InterPro" id="IPR001761">
    <property type="entry name" value="Peripla_BP/Lac1_sug-bd_dom"/>
</dbReference>
<name>A0A1V5SZK6_9BACT</name>
<evidence type="ECO:0000256" key="1">
    <source>
        <dbReference type="ARBA" id="ARBA00023015"/>
    </source>
</evidence>
<dbReference type="Gene3D" id="3.40.50.2300">
    <property type="match status" value="2"/>
</dbReference>
<evidence type="ECO:0000256" key="3">
    <source>
        <dbReference type="ARBA" id="ARBA00023163"/>
    </source>
</evidence>
<dbReference type="CDD" id="cd01392">
    <property type="entry name" value="HTH_LacI"/>
    <property type="match status" value="1"/>
</dbReference>
<keyword evidence="3" id="KW-0804">Transcription</keyword>
<sequence length="332" mass="37343">MTTLYDVAREAKVSIKTVSRVLNNTDKVKEDTVKRVKEAMSRLDYHPNATARNLKRRKTDTIGFVVPFGSRFVFADPGMQEQMRGAHDVLTRAGYDMILTVPENGDRFLTDVVRLTRTGNVDGVILYGMAKAVAIVREFSKKGYRFVSLGYSYPHQTHNYVEIDAEAAGYLATRYLLSQGRHFIGLTQEPENFLFLNKVSVEVGYRRALNEEGLPYRSDLVSRTDFTVEGGYRATLELLEQNQKIDALICCSDPTAFGALRALREKGICPKKDILLLTGDRLPIIQAVEPWLGGIHNPLYEQGRMAAEMIIRIIQEGKDLPGVVLRPDLVIT</sequence>
<dbReference type="InterPro" id="IPR010982">
    <property type="entry name" value="Lambda_DNA-bd_dom_sf"/>
</dbReference>
<dbReference type="InterPro" id="IPR028082">
    <property type="entry name" value="Peripla_BP_I"/>
</dbReference>
<keyword evidence="2" id="KW-0238">DNA-binding</keyword>
<dbReference type="PANTHER" id="PTHR30146">
    <property type="entry name" value="LACI-RELATED TRANSCRIPTIONAL REPRESSOR"/>
    <property type="match status" value="1"/>
</dbReference>
<keyword evidence="1" id="KW-0805">Transcription regulation</keyword>
<dbReference type="SUPFAM" id="SSF47413">
    <property type="entry name" value="lambda repressor-like DNA-binding domains"/>
    <property type="match status" value="1"/>
</dbReference>